<name>A0A382LRZ8_9ZZZZ</name>
<dbReference type="InterPro" id="IPR013785">
    <property type="entry name" value="Aldolase_TIM"/>
</dbReference>
<dbReference type="EMBL" id="UINC01087908">
    <property type="protein sequence ID" value="SVC37681.1"/>
    <property type="molecule type" value="Genomic_DNA"/>
</dbReference>
<dbReference type="Gene3D" id="3.20.20.70">
    <property type="entry name" value="Aldolase class I"/>
    <property type="match status" value="1"/>
</dbReference>
<proteinExistence type="predicted"/>
<evidence type="ECO:0008006" key="2">
    <source>
        <dbReference type="Google" id="ProtNLM"/>
    </source>
</evidence>
<gene>
    <name evidence="1" type="ORF">METZ01_LOCUS290535</name>
</gene>
<feature type="non-terminal residue" evidence="1">
    <location>
        <position position="29"/>
    </location>
</feature>
<dbReference type="AlphaFoldDB" id="A0A382LRZ8"/>
<sequence length="29" mass="3236">MKIDSVNIGKGYRPFIIAEMSGNHNQSLD</sequence>
<evidence type="ECO:0000313" key="1">
    <source>
        <dbReference type="EMBL" id="SVC37681.1"/>
    </source>
</evidence>
<organism evidence="1">
    <name type="scientific">marine metagenome</name>
    <dbReference type="NCBI Taxonomy" id="408172"/>
    <lineage>
        <taxon>unclassified sequences</taxon>
        <taxon>metagenomes</taxon>
        <taxon>ecological metagenomes</taxon>
    </lineage>
</organism>
<reference evidence="1" key="1">
    <citation type="submission" date="2018-05" db="EMBL/GenBank/DDBJ databases">
        <authorList>
            <person name="Lanie J.A."/>
            <person name="Ng W.-L."/>
            <person name="Kazmierczak K.M."/>
            <person name="Andrzejewski T.M."/>
            <person name="Davidsen T.M."/>
            <person name="Wayne K.J."/>
            <person name="Tettelin H."/>
            <person name="Glass J.I."/>
            <person name="Rusch D."/>
            <person name="Podicherti R."/>
            <person name="Tsui H.-C.T."/>
            <person name="Winkler M.E."/>
        </authorList>
    </citation>
    <scope>NUCLEOTIDE SEQUENCE</scope>
</reference>
<accession>A0A382LRZ8</accession>
<protein>
    <recommendedName>
        <fullName evidence="2">N-acetylneuraminic acid synthase N-terminal domain-containing protein</fullName>
    </recommendedName>
</protein>